<protein>
    <submittedName>
        <fullName evidence="3">SDR family NAD(P)-dependent oxidoreductase</fullName>
    </submittedName>
</protein>
<evidence type="ECO:0000256" key="2">
    <source>
        <dbReference type="ARBA" id="ARBA00023002"/>
    </source>
</evidence>
<dbReference type="GO" id="GO:0016020">
    <property type="term" value="C:membrane"/>
    <property type="evidence" value="ECO:0007669"/>
    <property type="project" value="TreeGrafter"/>
</dbReference>
<dbReference type="Proteomes" id="UP000481327">
    <property type="component" value="Unassembled WGS sequence"/>
</dbReference>
<dbReference type="CDD" id="cd05233">
    <property type="entry name" value="SDR_c"/>
    <property type="match status" value="1"/>
</dbReference>
<reference evidence="3 4" key="1">
    <citation type="submission" date="2019-09" db="EMBL/GenBank/DDBJ databases">
        <title>Polymorphobacter sp. isolated from a lake in China.</title>
        <authorList>
            <person name="Liu Z."/>
        </authorList>
    </citation>
    <scope>NUCLEOTIDE SEQUENCE [LARGE SCALE GENOMIC DNA]</scope>
    <source>
        <strain evidence="3 4">D40P</strain>
    </source>
</reference>
<comment type="similarity">
    <text evidence="1">Belongs to the short-chain dehydrogenases/reductases (SDR) family.</text>
</comment>
<dbReference type="PANTHER" id="PTHR44196">
    <property type="entry name" value="DEHYDROGENASE/REDUCTASE SDR FAMILY MEMBER 7B"/>
    <property type="match status" value="1"/>
</dbReference>
<dbReference type="PANTHER" id="PTHR44196:SF2">
    <property type="entry name" value="SHORT-CHAIN DEHYDROGENASE-RELATED"/>
    <property type="match status" value="1"/>
</dbReference>
<dbReference type="SUPFAM" id="SSF51735">
    <property type="entry name" value="NAD(P)-binding Rossmann-fold domains"/>
    <property type="match status" value="1"/>
</dbReference>
<dbReference type="AlphaFoldDB" id="A0A7C9GMG5"/>
<dbReference type="PROSITE" id="PS00061">
    <property type="entry name" value="ADH_SHORT"/>
    <property type="match status" value="1"/>
</dbReference>
<organism evidence="3 4">
    <name type="scientific">Sandarakinorhabdus fusca</name>
    <dbReference type="NCBI Taxonomy" id="1439888"/>
    <lineage>
        <taxon>Bacteria</taxon>
        <taxon>Pseudomonadati</taxon>
        <taxon>Pseudomonadota</taxon>
        <taxon>Alphaproteobacteria</taxon>
        <taxon>Sphingomonadales</taxon>
        <taxon>Sphingosinicellaceae</taxon>
        <taxon>Sandarakinorhabdus</taxon>
    </lineage>
</organism>
<keyword evidence="4" id="KW-1185">Reference proteome</keyword>
<dbReference type="Pfam" id="PF00106">
    <property type="entry name" value="adh_short"/>
    <property type="match status" value="1"/>
</dbReference>
<dbReference type="InterPro" id="IPR036291">
    <property type="entry name" value="NAD(P)-bd_dom_sf"/>
</dbReference>
<dbReference type="OrthoDB" id="9808814at2"/>
<dbReference type="PRINTS" id="PR00081">
    <property type="entry name" value="GDHRDH"/>
</dbReference>
<proteinExistence type="inferred from homology"/>
<dbReference type="GO" id="GO:0016491">
    <property type="term" value="F:oxidoreductase activity"/>
    <property type="evidence" value="ECO:0007669"/>
    <property type="project" value="UniProtKB-KW"/>
</dbReference>
<evidence type="ECO:0000256" key="1">
    <source>
        <dbReference type="ARBA" id="ARBA00006484"/>
    </source>
</evidence>
<dbReference type="Gene3D" id="3.40.50.720">
    <property type="entry name" value="NAD(P)-binding Rossmann-like Domain"/>
    <property type="match status" value="1"/>
</dbReference>
<name>A0A7C9GMG5_9SPHN</name>
<dbReference type="EMBL" id="WIOL01000001">
    <property type="protein sequence ID" value="MQT15997.1"/>
    <property type="molecule type" value="Genomic_DNA"/>
</dbReference>
<dbReference type="InterPro" id="IPR020904">
    <property type="entry name" value="Sc_DH/Rdtase_CS"/>
</dbReference>
<evidence type="ECO:0000313" key="4">
    <source>
        <dbReference type="Proteomes" id="UP000481327"/>
    </source>
</evidence>
<dbReference type="RefSeq" id="WP_152576450.1">
    <property type="nucleotide sequence ID" value="NZ_JAATJI010000001.1"/>
</dbReference>
<evidence type="ECO:0000313" key="3">
    <source>
        <dbReference type="EMBL" id="MQT15997.1"/>
    </source>
</evidence>
<sequence length="259" mass="27210">MAKLALITGASTGIGFELAHLAADNGYDLIIAADEALIESAAADLRTKNIAVTAIEADLSTFEGVDRVLAAANGRPLDLVCANAGRGLGHGFLDQSVADWTKVIDTNITGTLYLVQKVLTEMVARNDGKLLITGSIAGFIPGSFQAVYNSSKSFIDSFADAVRNELKDSDGVTITTLMPGPTETEFFDRADMLDTQVGADDSKADPAKVARDGWAALMAGDAHIVSGFQNKLQVAAAHVLPAAMLAERHRKMAESVTAE</sequence>
<accession>A0A7C9GMG5</accession>
<dbReference type="InterPro" id="IPR002347">
    <property type="entry name" value="SDR_fam"/>
</dbReference>
<gene>
    <name evidence="3" type="ORF">F3168_01800</name>
</gene>
<keyword evidence="2" id="KW-0560">Oxidoreductase</keyword>
<comment type="caution">
    <text evidence="3">The sequence shown here is derived from an EMBL/GenBank/DDBJ whole genome shotgun (WGS) entry which is preliminary data.</text>
</comment>